<evidence type="ECO:0000256" key="9">
    <source>
        <dbReference type="ARBA" id="ARBA00022516"/>
    </source>
</evidence>
<protein>
    <recommendedName>
        <fullName evidence="7 18">Phosphatidate cytidylyltransferase</fullName>
        <ecNumber evidence="6 18">2.7.7.41</ecNumber>
    </recommendedName>
</protein>
<feature type="transmembrane region" description="Helical" evidence="19">
    <location>
        <begin position="250"/>
        <end position="271"/>
    </location>
</feature>
<sequence length="272" mass="29502">MNNFIKRTITGTFFVIFIIGSVLLCPWVFASLFLLVSVGGMLEYFRVMARLDLYPARAASLLASILVYAGVVAVMTGLLSPDYLRAGFLIVPLLLIAELFRNTGKPFSNVAASLLGITWIVLPLALLNGFFNPEADRGWIHGGALLGFFLILWIYDSGAYIVGSMAGKRKMLERISPGKSWEGFAGGTVAGLLTAYMISASFLEFSSLEWMLVALVIIIFGTLGDLIESMLKRSAGIKDSGSLLPGHGGILDRFDAVLVAAPFVYLIISFLR</sequence>
<dbReference type="AlphaFoldDB" id="A0A0S7BPG5"/>
<evidence type="ECO:0000256" key="13">
    <source>
        <dbReference type="ARBA" id="ARBA00022989"/>
    </source>
</evidence>
<evidence type="ECO:0000256" key="10">
    <source>
        <dbReference type="ARBA" id="ARBA00022679"/>
    </source>
</evidence>
<dbReference type="GO" id="GO:0016024">
    <property type="term" value="P:CDP-diacylglycerol biosynthetic process"/>
    <property type="evidence" value="ECO:0007669"/>
    <property type="project" value="UniProtKB-UniPathway"/>
</dbReference>
<evidence type="ECO:0000256" key="17">
    <source>
        <dbReference type="ARBA" id="ARBA00023264"/>
    </source>
</evidence>
<dbReference type="UniPathway" id="UPA00557">
    <property type="reaction ID" value="UER00614"/>
</dbReference>
<keyword evidence="12 18" id="KW-0548">Nucleotidyltransferase</keyword>
<dbReference type="EMBL" id="DF968182">
    <property type="protein sequence ID" value="GAP42533.1"/>
    <property type="molecule type" value="Genomic_DNA"/>
</dbReference>
<dbReference type="InterPro" id="IPR000374">
    <property type="entry name" value="PC_trans"/>
</dbReference>
<feature type="transmembrane region" description="Helical" evidence="19">
    <location>
        <begin position="107"/>
        <end position="127"/>
    </location>
</feature>
<keyword evidence="14" id="KW-0443">Lipid metabolism</keyword>
<keyword evidence="8" id="KW-1003">Cell membrane</keyword>
<name>A0A0S7BPG5_9BACT</name>
<dbReference type="GO" id="GO:0005886">
    <property type="term" value="C:plasma membrane"/>
    <property type="evidence" value="ECO:0007669"/>
    <property type="project" value="UniProtKB-SubCell"/>
</dbReference>
<proteinExistence type="inferred from homology"/>
<evidence type="ECO:0000313" key="20">
    <source>
        <dbReference type="EMBL" id="GAP42533.1"/>
    </source>
</evidence>
<feature type="transmembrane region" description="Helical" evidence="19">
    <location>
        <begin position="208"/>
        <end position="229"/>
    </location>
</feature>
<dbReference type="STRING" id="1678841.TBC1_11664"/>
<comment type="pathway">
    <text evidence="3 18">Phospholipid metabolism; CDP-diacylglycerol biosynthesis; CDP-diacylglycerol from sn-glycerol 3-phosphate: step 3/3.</text>
</comment>
<dbReference type="Pfam" id="PF01148">
    <property type="entry name" value="CTP_transf_1"/>
    <property type="match status" value="1"/>
</dbReference>
<accession>A0A0S7BPG5</accession>
<evidence type="ECO:0000256" key="2">
    <source>
        <dbReference type="ARBA" id="ARBA00004651"/>
    </source>
</evidence>
<feature type="transmembrane region" description="Helical" evidence="19">
    <location>
        <begin position="83"/>
        <end position="100"/>
    </location>
</feature>
<dbReference type="EC" id="2.7.7.41" evidence="6 18"/>
<gene>
    <name evidence="20" type="ORF">TBC1_11664</name>
</gene>
<reference evidence="20" key="1">
    <citation type="journal article" date="2015" name="Genome Announc.">
        <title>Draft Genome Sequence of Bacteroidales Strain TBC1, a Novel Isolate from a Methanogenic Wastewater Treatment System.</title>
        <authorList>
            <person name="Tourlousse D.M."/>
            <person name="Matsuura N."/>
            <person name="Sun L."/>
            <person name="Toyonaga M."/>
            <person name="Kuroda K."/>
            <person name="Ohashi A."/>
            <person name="Cruz R."/>
            <person name="Yamaguchi T."/>
            <person name="Sekiguchi Y."/>
        </authorList>
    </citation>
    <scope>NUCLEOTIDE SEQUENCE [LARGE SCALE GENOMIC DNA]</scope>
    <source>
        <strain evidence="20">TBC1</strain>
    </source>
</reference>
<feature type="transmembrane region" description="Helical" evidence="19">
    <location>
        <begin position="139"/>
        <end position="162"/>
    </location>
</feature>
<keyword evidence="16" id="KW-0594">Phospholipid biosynthesis</keyword>
<dbReference type="PROSITE" id="PS01315">
    <property type="entry name" value="CDS"/>
    <property type="match status" value="1"/>
</dbReference>
<organism evidence="20">
    <name type="scientific">Lentimicrobium saccharophilum</name>
    <dbReference type="NCBI Taxonomy" id="1678841"/>
    <lineage>
        <taxon>Bacteria</taxon>
        <taxon>Pseudomonadati</taxon>
        <taxon>Bacteroidota</taxon>
        <taxon>Bacteroidia</taxon>
        <taxon>Bacteroidales</taxon>
        <taxon>Lentimicrobiaceae</taxon>
        <taxon>Lentimicrobium</taxon>
    </lineage>
</organism>
<keyword evidence="9" id="KW-0444">Lipid biosynthesis</keyword>
<keyword evidence="11 18" id="KW-0812">Transmembrane</keyword>
<evidence type="ECO:0000313" key="21">
    <source>
        <dbReference type="Proteomes" id="UP000053091"/>
    </source>
</evidence>
<keyword evidence="13 19" id="KW-1133">Transmembrane helix</keyword>
<comment type="subcellular location">
    <subcellularLocation>
        <location evidence="2">Cell membrane</location>
        <topology evidence="2">Multi-pass membrane protein</topology>
    </subcellularLocation>
</comment>
<evidence type="ECO:0000256" key="1">
    <source>
        <dbReference type="ARBA" id="ARBA00001698"/>
    </source>
</evidence>
<keyword evidence="17" id="KW-1208">Phospholipid metabolism</keyword>
<feature type="transmembrane region" description="Helical" evidence="19">
    <location>
        <begin position="58"/>
        <end position="77"/>
    </location>
</feature>
<dbReference type="PANTHER" id="PTHR46382:SF1">
    <property type="entry name" value="PHOSPHATIDATE CYTIDYLYLTRANSFERASE"/>
    <property type="match status" value="1"/>
</dbReference>
<evidence type="ECO:0000256" key="15">
    <source>
        <dbReference type="ARBA" id="ARBA00023136"/>
    </source>
</evidence>
<evidence type="ECO:0000256" key="14">
    <source>
        <dbReference type="ARBA" id="ARBA00023098"/>
    </source>
</evidence>
<dbReference type="RefSeq" id="WP_062038466.1">
    <property type="nucleotide sequence ID" value="NZ_DF968182.1"/>
</dbReference>
<dbReference type="PATRIC" id="fig|1678841.3.peg.753"/>
<evidence type="ECO:0000256" key="19">
    <source>
        <dbReference type="SAM" id="Phobius"/>
    </source>
</evidence>
<evidence type="ECO:0000256" key="11">
    <source>
        <dbReference type="ARBA" id="ARBA00022692"/>
    </source>
</evidence>
<evidence type="ECO:0000256" key="5">
    <source>
        <dbReference type="ARBA" id="ARBA00010185"/>
    </source>
</evidence>
<evidence type="ECO:0000256" key="3">
    <source>
        <dbReference type="ARBA" id="ARBA00005119"/>
    </source>
</evidence>
<keyword evidence="10 18" id="KW-0808">Transferase</keyword>
<dbReference type="GO" id="GO:0004605">
    <property type="term" value="F:phosphatidate cytidylyltransferase activity"/>
    <property type="evidence" value="ECO:0007669"/>
    <property type="project" value="UniProtKB-EC"/>
</dbReference>
<keyword evidence="15 19" id="KW-0472">Membrane</keyword>
<comment type="similarity">
    <text evidence="5 18">Belongs to the CDS family.</text>
</comment>
<feature type="transmembrane region" description="Helical" evidence="19">
    <location>
        <begin position="183"/>
        <end position="202"/>
    </location>
</feature>
<keyword evidence="21" id="KW-1185">Reference proteome</keyword>
<feature type="transmembrane region" description="Helical" evidence="19">
    <location>
        <begin position="12"/>
        <end position="37"/>
    </location>
</feature>
<evidence type="ECO:0000256" key="8">
    <source>
        <dbReference type="ARBA" id="ARBA00022475"/>
    </source>
</evidence>
<evidence type="ECO:0000256" key="18">
    <source>
        <dbReference type="RuleBase" id="RU003938"/>
    </source>
</evidence>
<evidence type="ECO:0000256" key="6">
    <source>
        <dbReference type="ARBA" id="ARBA00012487"/>
    </source>
</evidence>
<dbReference type="PANTHER" id="PTHR46382">
    <property type="entry name" value="PHOSPHATIDATE CYTIDYLYLTRANSFERASE"/>
    <property type="match status" value="1"/>
</dbReference>
<comment type="pathway">
    <text evidence="4">Lipid metabolism.</text>
</comment>
<evidence type="ECO:0000256" key="7">
    <source>
        <dbReference type="ARBA" id="ARBA00019373"/>
    </source>
</evidence>
<evidence type="ECO:0000256" key="4">
    <source>
        <dbReference type="ARBA" id="ARBA00005189"/>
    </source>
</evidence>
<evidence type="ECO:0000256" key="16">
    <source>
        <dbReference type="ARBA" id="ARBA00023209"/>
    </source>
</evidence>
<comment type="catalytic activity">
    <reaction evidence="1 18">
        <text>a 1,2-diacyl-sn-glycero-3-phosphate + CTP + H(+) = a CDP-1,2-diacyl-sn-glycerol + diphosphate</text>
        <dbReference type="Rhea" id="RHEA:16229"/>
        <dbReference type="ChEBI" id="CHEBI:15378"/>
        <dbReference type="ChEBI" id="CHEBI:33019"/>
        <dbReference type="ChEBI" id="CHEBI:37563"/>
        <dbReference type="ChEBI" id="CHEBI:58332"/>
        <dbReference type="ChEBI" id="CHEBI:58608"/>
        <dbReference type="EC" id="2.7.7.41"/>
    </reaction>
</comment>
<evidence type="ECO:0000256" key="12">
    <source>
        <dbReference type="ARBA" id="ARBA00022695"/>
    </source>
</evidence>
<dbReference type="Proteomes" id="UP000053091">
    <property type="component" value="Unassembled WGS sequence"/>
</dbReference>